<gene>
    <name evidence="2" type="ORF">RhiirA1_485562</name>
</gene>
<evidence type="ECO:0000256" key="1">
    <source>
        <dbReference type="SAM" id="Phobius"/>
    </source>
</evidence>
<comment type="caution">
    <text evidence="2">The sequence shown here is derived from an EMBL/GenBank/DDBJ whole genome shotgun (WGS) entry which is preliminary data.</text>
</comment>
<accession>A0A2N0QI31</accession>
<evidence type="ECO:0000313" key="2">
    <source>
        <dbReference type="EMBL" id="PKC50711.1"/>
    </source>
</evidence>
<proteinExistence type="predicted"/>
<evidence type="ECO:0000313" key="3">
    <source>
        <dbReference type="Proteomes" id="UP000232688"/>
    </source>
</evidence>
<feature type="transmembrane region" description="Helical" evidence="1">
    <location>
        <begin position="36"/>
        <end position="57"/>
    </location>
</feature>
<organism evidence="2 3">
    <name type="scientific">Rhizophagus irregularis</name>
    <dbReference type="NCBI Taxonomy" id="588596"/>
    <lineage>
        <taxon>Eukaryota</taxon>
        <taxon>Fungi</taxon>
        <taxon>Fungi incertae sedis</taxon>
        <taxon>Mucoromycota</taxon>
        <taxon>Glomeromycotina</taxon>
        <taxon>Glomeromycetes</taxon>
        <taxon>Glomerales</taxon>
        <taxon>Glomeraceae</taxon>
        <taxon>Rhizophagus</taxon>
    </lineage>
</organism>
<keyword evidence="1" id="KW-1133">Transmembrane helix</keyword>
<dbReference type="VEuPathDB" id="FungiDB:RhiirA1_485562"/>
<dbReference type="AlphaFoldDB" id="A0A2N0QI31"/>
<dbReference type="EMBL" id="LLXH01009249">
    <property type="protein sequence ID" value="PKC50711.1"/>
    <property type="molecule type" value="Genomic_DNA"/>
</dbReference>
<dbReference type="Proteomes" id="UP000232688">
    <property type="component" value="Unassembled WGS sequence"/>
</dbReference>
<protein>
    <submittedName>
        <fullName evidence="2">Uncharacterized protein</fullName>
    </submittedName>
</protein>
<reference evidence="2 3" key="2">
    <citation type="submission" date="2017-10" db="EMBL/GenBank/DDBJ databases">
        <title>Genome analyses suggest a sexual origin of heterokaryosis in a supposedly ancient asexual fungus.</title>
        <authorList>
            <person name="Corradi N."/>
            <person name="Sedzielewska K."/>
            <person name="Noel J."/>
            <person name="Charron P."/>
            <person name="Farinelli L."/>
            <person name="Marton T."/>
            <person name="Kruger M."/>
            <person name="Pelin A."/>
            <person name="Brachmann A."/>
            <person name="Corradi N."/>
        </authorList>
    </citation>
    <scope>NUCLEOTIDE SEQUENCE [LARGE SCALE GENOMIC DNA]</scope>
    <source>
        <strain evidence="2 3">A1</strain>
    </source>
</reference>
<keyword evidence="1" id="KW-0812">Transmembrane</keyword>
<reference evidence="2 3" key="1">
    <citation type="submission" date="2017-10" db="EMBL/GenBank/DDBJ databases">
        <title>Extensive intraspecific genome diversity in a model arbuscular mycorrhizal fungus.</title>
        <authorList>
            <person name="Chen E.C.H."/>
            <person name="Morin E."/>
            <person name="Baudet D."/>
            <person name="Noel J."/>
            <person name="Ndikumana S."/>
            <person name="Charron P."/>
            <person name="St-Onge C."/>
            <person name="Giorgi J."/>
            <person name="Grigoriev I.V."/>
            <person name="Roux C."/>
            <person name="Martin F.M."/>
            <person name="Corradi N."/>
        </authorList>
    </citation>
    <scope>NUCLEOTIDE SEQUENCE [LARGE SCALE GENOMIC DNA]</scope>
    <source>
        <strain evidence="2 3">A1</strain>
    </source>
</reference>
<name>A0A2N0QI31_9GLOM</name>
<keyword evidence="1" id="KW-0472">Membrane</keyword>
<sequence>MFSSHQKQAKVNKKKLYKYKKCNEYNTQAQKLETKLLTILLGILKVIVVLLCMTGKMEFVPYDQFKKYKIYC</sequence>